<name>B9SCT5_RICCO</name>
<dbReference type="AlphaFoldDB" id="B9SCT5"/>
<sequence>MRYKNPRDFQGNKESIEKDERKKERVPTKRNPRNGPARPIYLYKPFCHKP</sequence>
<dbReference type="InParanoid" id="B9SCT5"/>
<dbReference type="Proteomes" id="UP000008311">
    <property type="component" value="Unassembled WGS sequence"/>
</dbReference>
<organism evidence="2 3">
    <name type="scientific">Ricinus communis</name>
    <name type="common">Castor bean</name>
    <dbReference type="NCBI Taxonomy" id="3988"/>
    <lineage>
        <taxon>Eukaryota</taxon>
        <taxon>Viridiplantae</taxon>
        <taxon>Streptophyta</taxon>
        <taxon>Embryophyta</taxon>
        <taxon>Tracheophyta</taxon>
        <taxon>Spermatophyta</taxon>
        <taxon>Magnoliopsida</taxon>
        <taxon>eudicotyledons</taxon>
        <taxon>Gunneridae</taxon>
        <taxon>Pentapetalae</taxon>
        <taxon>rosids</taxon>
        <taxon>fabids</taxon>
        <taxon>Malpighiales</taxon>
        <taxon>Euphorbiaceae</taxon>
        <taxon>Acalyphoideae</taxon>
        <taxon>Acalypheae</taxon>
        <taxon>Ricinus</taxon>
    </lineage>
</organism>
<reference evidence="3" key="1">
    <citation type="journal article" date="2010" name="Nat. Biotechnol.">
        <title>Draft genome sequence of the oilseed species Ricinus communis.</title>
        <authorList>
            <person name="Chan A.P."/>
            <person name="Crabtree J."/>
            <person name="Zhao Q."/>
            <person name="Lorenzi H."/>
            <person name="Orvis J."/>
            <person name="Puiu D."/>
            <person name="Melake-Berhan A."/>
            <person name="Jones K.M."/>
            <person name="Redman J."/>
            <person name="Chen G."/>
            <person name="Cahoon E.B."/>
            <person name="Gedil M."/>
            <person name="Stanke M."/>
            <person name="Haas B.J."/>
            <person name="Wortman J.R."/>
            <person name="Fraser-Liggett C.M."/>
            <person name="Ravel J."/>
            <person name="Rabinowicz P.D."/>
        </authorList>
    </citation>
    <scope>NUCLEOTIDE SEQUENCE [LARGE SCALE GENOMIC DNA]</scope>
    <source>
        <strain evidence="3">cv. Hale</strain>
    </source>
</reference>
<evidence type="ECO:0000313" key="2">
    <source>
        <dbReference type="EMBL" id="EEF38530.1"/>
    </source>
</evidence>
<dbReference type="EMBL" id="EQ973924">
    <property type="protein sequence ID" value="EEF38530.1"/>
    <property type="molecule type" value="Genomic_DNA"/>
</dbReference>
<keyword evidence="3" id="KW-1185">Reference proteome</keyword>
<protein>
    <submittedName>
        <fullName evidence="2">Uncharacterized protein</fullName>
    </submittedName>
</protein>
<feature type="compositionally biased region" description="Basic and acidic residues" evidence="1">
    <location>
        <begin position="1"/>
        <end position="27"/>
    </location>
</feature>
<accession>B9SCT5</accession>
<proteinExistence type="predicted"/>
<evidence type="ECO:0000313" key="3">
    <source>
        <dbReference type="Proteomes" id="UP000008311"/>
    </source>
</evidence>
<feature type="region of interest" description="Disordered" evidence="1">
    <location>
        <begin position="1"/>
        <end position="50"/>
    </location>
</feature>
<evidence type="ECO:0000256" key="1">
    <source>
        <dbReference type="SAM" id="MobiDB-lite"/>
    </source>
</evidence>
<gene>
    <name evidence="2" type="ORF">RCOM_1281580</name>
</gene>